<dbReference type="EMBL" id="MU393427">
    <property type="protein sequence ID" value="KAI4869885.1"/>
    <property type="molecule type" value="Genomic_DNA"/>
</dbReference>
<organism evidence="1 2">
    <name type="scientific">Hypoxylon rubiginosum</name>
    <dbReference type="NCBI Taxonomy" id="110542"/>
    <lineage>
        <taxon>Eukaryota</taxon>
        <taxon>Fungi</taxon>
        <taxon>Dikarya</taxon>
        <taxon>Ascomycota</taxon>
        <taxon>Pezizomycotina</taxon>
        <taxon>Sordariomycetes</taxon>
        <taxon>Xylariomycetidae</taxon>
        <taxon>Xylariales</taxon>
        <taxon>Hypoxylaceae</taxon>
        <taxon>Hypoxylon</taxon>
    </lineage>
</organism>
<evidence type="ECO:0000313" key="2">
    <source>
        <dbReference type="Proteomes" id="UP001497700"/>
    </source>
</evidence>
<dbReference type="Proteomes" id="UP001497700">
    <property type="component" value="Unassembled WGS sequence"/>
</dbReference>
<reference evidence="1 2" key="1">
    <citation type="journal article" date="2022" name="New Phytol.">
        <title>Ecological generalism drives hyperdiversity of secondary metabolite gene clusters in xylarialean endophytes.</title>
        <authorList>
            <person name="Franco M.E.E."/>
            <person name="Wisecaver J.H."/>
            <person name="Arnold A.E."/>
            <person name="Ju Y.M."/>
            <person name="Slot J.C."/>
            <person name="Ahrendt S."/>
            <person name="Moore L.P."/>
            <person name="Eastman K.E."/>
            <person name="Scott K."/>
            <person name="Konkel Z."/>
            <person name="Mondo S.J."/>
            <person name="Kuo A."/>
            <person name="Hayes R.D."/>
            <person name="Haridas S."/>
            <person name="Andreopoulos B."/>
            <person name="Riley R."/>
            <person name="LaButti K."/>
            <person name="Pangilinan J."/>
            <person name="Lipzen A."/>
            <person name="Amirebrahimi M."/>
            <person name="Yan J."/>
            <person name="Adam C."/>
            <person name="Keymanesh K."/>
            <person name="Ng V."/>
            <person name="Louie K."/>
            <person name="Northen T."/>
            <person name="Drula E."/>
            <person name="Henrissat B."/>
            <person name="Hsieh H.M."/>
            <person name="Youens-Clark K."/>
            <person name="Lutzoni F."/>
            <person name="Miadlikowska J."/>
            <person name="Eastwood D.C."/>
            <person name="Hamelin R.C."/>
            <person name="Grigoriev I.V."/>
            <person name="U'Ren J.M."/>
        </authorList>
    </citation>
    <scope>NUCLEOTIDE SEQUENCE [LARGE SCALE GENOMIC DNA]</scope>
    <source>
        <strain evidence="1 2">CBS 119005</strain>
    </source>
</reference>
<proteinExistence type="predicted"/>
<keyword evidence="2" id="KW-1185">Reference proteome</keyword>
<comment type="caution">
    <text evidence="1">The sequence shown here is derived from an EMBL/GenBank/DDBJ whole genome shotgun (WGS) entry which is preliminary data.</text>
</comment>
<sequence>MSCMIRRRAKITLRSTIQGQRLCETCSAVDWASLAGKTQPAPEKKTLVREIEESVEQLQTSFCPVCQSIANVTPASLNGVRRLLWAVRVTSAMGLINTAPERIKECTVLYVAHDRGRFYTWFTETAPVNFIWLLQPGHHELDIYPRRISGNSIDFNIFKELVRHCCLEHRSTCGDINRPDIPGLRVIDCVTKQVIDAPKQCEYTALSYVWGPASLLTPESGFTAVIEDSIKVTLELGYKYLWVDKHCIDQQDEIKHALLGQMGQIYSKASVTIVAAAGKDANSGLPGCGKGPSRKPQHEVVMDDLGALLAHPNTQSAVRNTKWATRGWTYQECYLSRRRLIFTDDQVVYLCNAGYAEECLKLPTSQPFFSPNRRGFSDLIPSDSDNFDEKTRFIQLENKIMEYSRRKLSYGEDSLNALLGVFEHYNTQHNIRHLWGLPIVNLEKVNIKLGWVHRKESSIRRADFPSWSWTGWAGGIRFVSPEHEREDYDIHVNLRSGKSISLSALTQSDELMTAHRHEETKELIIDGFVTRLSFARMETLDCIKHWWIRDASSQPGEYRQIEKHRDFDALWRFDKVKWPGVVSLFEVYKGRFAAIRPILDEEIELEDGMLGLVLRRQGFYNANFRIRSVIILKESDGYFERVGILILDRGGDWRHDQVGEPVWLQKVERRRIRLR</sequence>
<name>A0ACB9ZGE3_9PEZI</name>
<gene>
    <name evidence="1" type="ORF">F4820DRAFT_342964</name>
</gene>
<accession>A0ACB9ZGE3</accession>
<protein>
    <submittedName>
        <fullName evidence="1">Heterokaryon incompatibility protein-domain-containing protein</fullName>
    </submittedName>
</protein>
<evidence type="ECO:0000313" key="1">
    <source>
        <dbReference type="EMBL" id="KAI4869885.1"/>
    </source>
</evidence>